<dbReference type="Proteomes" id="UP000194360">
    <property type="component" value="Unassembled WGS sequence"/>
</dbReference>
<dbReference type="SUPFAM" id="SSF52507">
    <property type="entry name" value="Homo-oligomeric flavin-containing Cys decarboxylases, HFCD"/>
    <property type="match status" value="1"/>
</dbReference>
<protein>
    <submittedName>
        <fullName evidence="2">Bifunctional phosphopantothenoylcysteine decarboxylase/phosphopantothenate synthase</fullName>
    </submittedName>
</protein>
<reference evidence="2 3" key="1">
    <citation type="submission" date="2016-09" db="EMBL/GenBank/DDBJ databases">
        <title>Pseudonocardia autotrophica DSM535, a candidate organism with high potential of specific P450 cytochromes.</title>
        <authorList>
            <person name="Grumaz C."/>
            <person name="Vainshtein Y."/>
            <person name="Kirstahler P."/>
            <person name="Sohn K."/>
        </authorList>
    </citation>
    <scope>NUCLEOTIDE SEQUENCE [LARGE SCALE GENOMIC DNA]</scope>
    <source>
        <strain evidence="2 3">DSM 535</strain>
    </source>
</reference>
<proteinExistence type="predicted"/>
<evidence type="ECO:0000313" key="3">
    <source>
        <dbReference type="Proteomes" id="UP000194360"/>
    </source>
</evidence>
<dbReference type="EMBL" id="MIGB01000017">
    <property type="protein sequence ID" value="OSY39432.1"/>
    <property type="molecule type" value="Genomic_DNA"/>
</dbReference>
<evidence type="ECO:0000259" key="1">
    <source>
        <dbReference type="Pfam" id="PF02441"/>
    </source>
</evidence>
<accession>A0A1Y2MW98</accession>
<dbReference type="AlphaFoldDB" id="A0A1Y2MW98"/>
<dbReference type="Gene3D" id="3.40.50.1950">
    <property type="entry name" value="Flavin prenyltransferase-like"/>
    <property type="match status" value="1"/>
</dbReference>
<dbReference type="Pfam" id="PF02441">
    <property type="entry name" value="Flavoprotein"/>
    <property type="match status" value="1"/>
</dbReference>
<name>A0A1Y2MW98_PSEAH</name>
<keyword evidence="3" id="KW-1185">Reference proteome</keyword>
<dbReference type="InterPro" id="IPR036551">
    <property type="entry name" value="Flavin_trans-like"/>
</dbReference>
<dbReference type="RefSeq" id="WP_174824301.1">
    <property type="nucleotide sequence ID" value="NZ_AP018920.1"/>
</dbReference>
<dbReference type="GO" id="GO:0003824">
    <property type="term" value="F:catalytic activity"/>
    <property type="evidence" value="ECO:0007669"/>
    <property type="project" value="InterPro"/>
</dbReference>
<dbReference type="STRING" id="2074.BG845_03377"/>
<comment type="caution">
    <text evidence="2">The sequence shown here is derived from an EMBL/GenBank/DDBJ whole genome shotgun (WGS) entry which is preliminary data.</text>
</comment>
<dbReference type="InterPro" id="IPR003382">
    <property type="entry name" value="Flavoprotein"/>
</dbReference>
<organism evidence="2 3">
    <name type="scientific">Pseudonocardia autotrophica</name>
    <name type="common">Amycolata autotrophica</name>
    <name type="synonym">Nocardia autotrophica</name>
    <dbReference type="NCBI Taxonomy" id="2074"/>
    <lineage>
        <taxon>Bacteria</taxon>
        <taxon>Bacillati</taxon>
        <taxon>Actinomycetota</taxon>
        <taxon>Actinomycetes</taxon>
        <taxon>Pseudonocardiales</taxon>
        <taxon>Pseudonocardiaceae</taxon>
        <taxon>Pseudonocardia</taxon>
    </lineage>
</organism>
<sequence length="189" mass="19508">MSRSGPVVGLVGCAAGGVETACESFVRPARARGWGVAVTLTPTAGSWLAGSDELATLQDAAGLPVRVHPRAPGERSPHPPLDCCVVAPASANSVAKLALGIGDNQALTMLCELLGNPAIPLVVFPRVNAAHTRHPAWPGHLAVLRAAGVRLIEGPGVWDLHEPGQAPSNRPLPWDTILAATEYALDGRP</sequence>
<feature type="domain" description="Flavoprotein" evidence="1">
    <location>
        <begin position="13"/>
        <end position="140"/>
    </location>
</feature>
<evidence type="ECO:0000313" key="2">
    <source>
        <dbReference type="EMBL" id="OSY39432.1"/>
    </source>
</evidence>
<gene>
    <name evidence="2" type="ORF">BG845_03377</name>
</gene>